<dbReference type="EMBL" id="AY506529">
    <property type="protein sequence ID" value="AAR91167.1"/>
    <property type="molecule type" value="Genomic_DNA"/>
</dbReference>
<gene>
    <name evidence="2" type="primary">orf105-d</name>
</gene>
<dbReference type="Proteomes" id="UP000007305">
    <property type="component" value="Mitochondrion"/>
</dbReference>
<accession>Q6R998</accession>
<name>Q6R998_MAIZE</name>
<evidence type="ECO:0000256" key="1">
    <source>
        <dbReference type="SAM" id="MobiDB-lite"/>
    </source>
</evidence>
<proteinExistence type="predicted"/>
<geneLocation type="mitochondrion" evidence="2"/>
<protein>
    <submittedName>
        <fullName evidence="2">Uncharacterized protein orf105-d</fullName>
    </submittedName>
</protein>
<evidence type="ECO:0000313" key="2">
    <source>
        <dbReference type="EMBL" id="AAR91167.1"/>
    </source>
</evidence>
<dbReference type="InParanoid" id="Q6R998"/>
<dbReference type="RefSeq" id="YP_588410.1">
    <property type="nucleotide sequence ID" value="NC_007982.1"/>
</dbReference>
<reference evidence="2 3" key="1">
    <citation type="journal article" date="2004" name="Plant Physiol.">
        <title>Sequence and comparative analysis of the maize NB mitochondrial genome.</title>
        <authorList>
            <person name="Clifton S.W."/>
            <person name="Minx P."/>
            <person name="Fauron C.M.-R."/>
            <person name="Gibson M."/>
            <person name="Allen J.O."/>
            <person name="Sun H."/>
            <person name="Thompson M."/>
            <person name="Barbazuk W.B."/>
            <person name="Kanuganti S."/>
            <person name="Tayloe C."/>
            <person name="Meyer L."/>
            <person name="Wilson R.K."/>
            <person name="Newton K.J."/>
        </authorList>
    </citation>
    <scope>NUCLEOTIDE SEQUENCE</scope>
    <source>
        <strain evidence="3">cv. B37N</strain>
    </source>
</reference>
<dbReference type="PaxDb" id="4577-GRMZM5G865196_P01"/>
<dbReference type="GeneID" id="4055998"/>
<sequence>MGEGRMSMTGRYQLEFKSVCQEFDQLIQVAREDSSNNCYFIPLARNRRYWRTYIRSCLVGKSIDEGKHPRPRKRMHFRKQARTGELVEQRGKSVSPTFIVEGTAG</sequence>
<evidence type="ECO:0000313" key="3">
    <source>
        <dbReference type="Proteomes" id="UP000007305"/>
    </source>
</evidence>
<dbReference type="HOGENOM" id="CLU_2240538_0_0_1"/>
<dbReference type="AlphaFoldDB" id="Q6R998"/>
<organism evidence="2 3">
    <name type="scientific">Zea mays</name>
    <name type="common">Maize</name>
    <dbReference type="NCBI Taxonomy" id="4577"/>
    <lineage>
        <taxon>Eukaryota</taxon>
        <taxon>Viridiplantae</taxon>
        <taxon>Streptophyta</taxon>
        <taxon>Embryophyta</taxon>
        <taxon>Tracheophyta</taxon>
        <taxon>Spermatophyta</taxon>
        <taxon>Magnoliopsida</taxon>
        <taxon>Liliopsida</taxon>
        <taxon>Poales</taxon>
        <taxon>Poaceae</taxon>
        <taxon>PACMAD clade</taxon>
        <taxon>Panicoideae</taxon>
        <taxon>Andropogonodae</taxon>
        <taxon>Andropogoneae</taxon>
        <taxon>Tripsacinae</taxon>
        <taxon>Zea</taxon>
    </lineage>
</organism>
<feature type="region of interest" description="Disordered" evidence="1">
    <location>
        <begin position="65"/>
        <end position="91"/>
    </location>
</feature>
<keyword evidence="2" id="KW-0496">Mitochondrion</keyword>
<keyword evidence="3" id="KW-1185">Reference proteome</keyword>
<feature type="compositionally biased region" description="Basic residues" evidence="1">
    <location>
        <begin position="69"/>
        <end position="81"/>
    </location>
</feature>